<dbReference type="Proteomes" id="UP001527202">
    <property type="component" value="Unassembled WGS sequence"/>
</dbReference>
<dbReference type="GeneID" id="95374499"/>
<dbReference type="EMBL" id="CP026520">
    <property type="protein sequence ID" value="QAV17360.1"/>
    <property type="molecule type" value="Genomic_DNA"/>
</dbReference>
<dbReference type="EMBL" id="JAMDMJ010000008">
    <property type="protein sequence ID" value="MCY9595598.1"/>
    <property type="molecule type" value="Genomic_DNA"/>
</dbReference>
<dbReference type="AlphaFoldDB" id="A0A410WSQ9"/>
<name>A0A410WSQ9_9BACL</name>
<dbReference type="RefSeq" id="WP_042229541.1">
    <property type="nucleotide sequence ID" value="NZ_CP026520.1"/>
</dbReference>
<sequence>MPSLDRFDAGLPDRQAEEPSQVTECAFDRCRSPIYAGEKNWDFDRDWFCSAACIARHLGAEKRYVE</sequence>
<evidence type="ECO:0000313" key="1">
    <source>
        <dbReference type="EMBL" id="MCY9595598.1"/>
    </source>
</evidence>
<evidence type="ECO:0000313" key="3">
    <source>
        <dbReference type="Proteomes" id="UP000288943"/>
    </source>
</evidence>
<evidence type="ECO:0000313" key="4">
    <source>
        <dbReference type="Proteomes" id="UP001527202"/>
    </source>
</evidence>
<organism evidence="2 3">
    <name type="scientific">Paenibacillus chitinolyticus</name>
    <dbReference type="NCBI Taxonomy" id="79263"/>
    <lineage>
        <taxon>Bacteria</taxon>
        <taxon>Bacillati</taxon>
        <taxon>Bacillota</taxon>
        <taxon>Bacilli</taxon>
        <taxon>Bacillales</taxon>
        <taxon>Paenibacillaceae</taxon>
        <taxon>Paenibacillus</taxon>
    </lineage>
</organism>
<accession>A0A410WSQ9</accession>
<dbReference type="KEGG" id="pchi:PC41400_06655"/>
<keyword evidence="4" id="KW-1185">Reference proteome</keyword>
<gene>
    <name evidence="1" type="ORF">M5X16_07430</name>
    <name evidence="2" type="ORF">PC41400_06655</name>
</gene>
<dbReference type="Proteomes" id="UP000288943">
    <property type="component" value="Chromosome"/>
</dbReference>
<protein>
    <submittedName>
        <fullName evidence="2">Uncharacterized protein</fullName>
    </submittedName>
</protein>
<reference evidence="1 4" key="2">
    <citation type="submission" date="2022-05" db="EMBL/GenBank/DDBJ databases">
        <title>Genome Sequencing of Bee-Associated Microbes.</title>
        <authorList>
            <person name="Dunlap C."/>
        </authorList>
    </citation>
    <scope>NUCLEOTIDE SEQUENCE [LARGE SCALE GENOMIC DNA]</scope>
    <source>
        <strain evidence="1 4">NRRL B-23120</strain>
    </source>
</reference>
<proteinExistence type="predicted"/>
<evidence type="ECO:0000313" key="2">
    <source>
        <dbReference type="EMBL" id="QAV17360.1"/>
    </source>
</evidence>
<reference evidence="2 3" key="1">
    <citation type="submission" date="2018-01" db="EMBL/GenBank/DDBJ databases">
        <title>The whole genome sequencing and assembly of Paenibacillus chitinolyticus KCCM 41400 strain.</title>
        <authorList>
            <person name="Kim J.-Y."/>
            <person name="Park M.-K."/>
            <person name="Lee Y.-J."/>
            <person name="Yi H."/>
            <person name="Bahn Y.-S."/>
            <person name="Kim J.F."/>
            <person name="Lee D.-W."/>
        </authorList>
    </citation>
    <scope>NUCLEOTIDE SEQUENCE [LARGE SCALE GENOMIC DNA]</scope>
    <source>
        <strain evidence="2 3">KCCM 41400</strain>
    </source>
</reference>
<dbReference type="OrthoDB" id="2623841at2"/>